<organism evidence="2 3">
    <name type="scientific">Idiomarina ramblicola</name>
    <dbReference type="NCBI Taxonomy" id="263724"/>
    <lineage>
        <taxon>Bacteria</taxon>
        <taxon>Pseudomonadati</taxon>
        <taxon>Pseudomonadota</taxon>
        <taxon>Gammaproteobacteria</taxon>
        <taxon>Alteromonadales</taxon>
        <taxon>Idiomarinaceae</taxon>
        <taxon>Idiomarina</taxon>
    </lineage>
</organism>
<feature type="region of interest" description="Disordered" evidence="1">
    <location>
        <begin position="118"/>
        <end position="140"/>
    </location>
</feature>
<dbReference type="Proteomes" id="UP000288058">
    <property type="component" value="Unassembled WGS sequence"/>
</dbReference>
<evidence type="ECO:0000313" key="2">
    <source>
        <dbReference type="EMBL" id="RUO71769.1"/>
    </source>
</evidence>
<sequence length="140" mass="15926">MSHFEPIKRHYEQSCDLQQSIRQQDDEFSEQLETLNARWNDNAGQAFYPRYGVPLQDEVQRLQDNTSNFVTTTGELVNALTDVDKLNEELSKEQSQVDDLAHQQQSKNSEIAAMERRIESTHEDIGNTLSQASSIAASVP</sequence>
<feature type="region of interest" description="Disordered" evidence="1">
    <location>
        <begin position="90"/>
        <end position="109"/>
    </location>
</feature>
<evidence type="ECO:0000256" key="1">
    <source>
        <dbReference type="SAM" id="MobiDB-lite"/>
    </source>
</evidence>
<dbReference type="SUPFAM" id="SSF58100">
    <property type="entry name" value="Bacterial hemolysins"/>
    <property type="match status" value="1"/>
</dbReference>
<gene>
    <name evidence="2" type="ORF">CWI78_04435</name>
</gene>
<protein>
    <submittedName>
        <fullName evidence="2">Uncharacterized protein</fullName>
    </submittedName>
</protein>
<accession>A0A432Z1Q0</accession>
<dbReference type="RefSeq" id="WP_126780657.1">
    <property type="nucleotide sequence ID" value="NZ_PIQC01000003.1"/>
</dbReference>
<keyword evidence="3" id="KW-1185">Reference proteome</keyword>
<reference evidence="3" key="1">
    <citation type="journal article" date="2018" name="Front. Microbiol.">
        <title>Genome-Based Analysis Reveals the Taxonomy and Diversity of the Family Idiomarinaceae.</title>
        <authorList>
            <person name="Liu Y."/>
            <person name="Lai Q."/>
            <person name="Shao Z."/>
        </authorList>
    </citation>
    <scope>NUCLEOTIDE SEQUENCE [LARGE SCALE GENOMIC DNA]</scope>
    <source>
        <strain evidence="3">R22</strain>
    </source>
</reference>
<evidence type="ECO:0000313" key="3">
    <source>
        <dbReference type="Proteomes" id="UP000288058"/>
    </source>
</evidence>
<name>A0A432Z1Q0_9GAMM</name>
<dbReference type="EMBL" id="PIQC01000003">
    <property type="protein sequence ID" value="RUO71769.1"/>
    <property type="molecule type" value="Genomic_DNA"/>
</dbReference>
<dbReference type="AlphaFoldDB" id="A0A432Z1Q0"/>
<feature type="compositionally biased region" description="Polar residues" evidence="1">
    <location>
        <begin position="127"/>
        <end position="140"/>
    </location>
</feature>
<proteinExistence type="predicted"/>
<comment type="caution">
    <text evidence="2">The sequence shown here is derived from an EMBL/GenBank/DDBJ whole genome shotgun (WGS) entry which is preliminary data.</text>
</comment>